<evidence type="ECO:0000256" key="1">
    <source>
        <dbReference type="SAM" id="Phobius"/>
    </source>
</evidence>
<feature type="transmembrane region" description="Helical" evidence="1">
    <location>
        <begin position="54"/>
        <end position="75"/>
    </location>
</feature>
<dbReference type="HOGENOM" id="CLU_191394_0_0_11"/>
<sequence length="86" mass="9621">MCTNLVSATGSQISWKGVEVIYKIKQNIADISAGVVSLLVASFVKGQGWNIQNIMIWLATFVATYITLRLLFMLFKIVRTPLTKKQ</sequence>
<protein>
    <submittedName>
        <fullName evidence="2">Uncharacterized protein</fullName>
    </submittedName>
</protein>
<proteinExistence type="predicted"/>
<comment type="caution">
    <text evidence="2">The sequence shown here is derived from an EMBL/GenBank/DDBJ whole genome shotgun (WGS) entry which is preliminary data.</text>
</comment>
<dbReference type="Proteomes" id="UP000015779">
    <property type="component" value="Unassembled WGS sequence"/>
</dbReference>
<gene>
    <name evidence="2" type="ORF">HMPREF1577_00842</name>
</gene>
<organism evidence="2 3">
    <name type="scientific">Gardnerella pickettii JCP8017A</name>
    <dbReference type="NCBI Taxonomy" id="1261062"/>
    <lineage>
        <taxon>Bacteria</taxon>
        <taxon>Bacillati</taxon>
        <taxon>Actinomycetota</taxon>
        <taxon>Actinomycetes</taxon>
        <taxon>Bifidobacteriales</taxon>
        <taxon>Bifidobacteriaceae</taxon>
        <taxon>Gardnerella</taxon>
        <taxon>Gardnerella pickettii</taxon>
    </lineage>
</organism>
<dbReference type="EMBL" id="ATJN01000042">
    <property type="protein sequence ID" value="EPI52213.1"/>
    <property type="molecule type" value="Genomic_DNA"/>
</dbReference>
<name>T2PK55_9BIFI</name>
<dbReference type="PATRIC" id="fig|1261062.4.peg.783"/>
<accession>T2PK55</accession>
<keyword evidence="1" id="KW-1133">Transmembrane helix</keyword>
<keyword evidence="1" id="KW-0472">Membrane</keyword>
<dbReference type="RefSeq" id="WP_018642218.1">
    <property type="nucleotide sequence ID" value="NZ_KE347902.1"/>
</dbReference>
<dbReference type="AlphaFoldDB" id="T2PK55"/>
<evidence type="ECO:0000313" key="3">
    <source>
        <dbReference type="Proteomes" id="UP000015779"/>
    </source>
</evidence>
<reference evidence="2 3" key="1">
    <citation type="submission" date="2013-06" db="EMBL/GenBank/DDBJ databases">
        <authorList>
            <person name="Weinstock G."/>
            <person name="Sodergren E."/>
            <person name="Lobos E.A."/>
            <person name="Fulton L."/>
            <person name="Fulton R."/>
            <person name="Courtney L."/>
            <person name="Fronick C."/>
            <person name="O'Laughlin M."/>
            <person name="Godfrey J."/>
            <person name="Wilson R.M."/>
            <person name="Miner T."/>
            <person name="Farmer C."/>
            <person name="Delehaunty K."/>
            <person name="Cordes M."/>
            <person name="Minx P."/>
            <person name="Tomlinson C."/>
            <person name="Chen J."/>
            <person name="Wollam A."/>
            <person name="Pepin K.H."/>
            <person name="Bhonagiri V."/>
            <person name="Zhang X."/>
            <person name="Warren W."/>
            <person name="Mitreva M."/>
            <person name="Mardis E.R."/>
            <person name="Wilson R.K."/>
        </authorList>
    </citation>
    <scope>NUCLEOTIDE SEQUENCE [LARGE SCALE GENOMIC DNA]</scope>
    <source>
        <strain evidence="2 3">JCP8017A</strain>
    </source>
</reference>
<keyword evidence="1" id="KW-0812">Transmembrane</keyword>
<evidence type="ECO:0000313" key="2">
    <source>
        <dbReference type="EMBL" id="EPI52213.1"/>
    </source>
</evidence>